<evidence type="ECO:0000256" key="5">
    <source>
        <dbReference type="ARBA" id="ARBA00022833"/>
    </source>
</evidence>
<organism evidence="11 12">
    <name type="scientific">Lolium multiflorum</name>
    <name type="common">Italian ryegrass</name>
    <name type="synonym">Lolium perenne subsp. multiflorum</name>
    <dbReference type="NCBI Taxonomy" id="4521"/>
    <lineage>
        <taxon>Eukaryota</taxon>
        <taxon>Viridiplantae</taxon>
        <taxon>Streptophyta</taxon>
        <taxon>Embryophyta</taxon>
        <taxon>Tracheophyta</taxon>
        <taxon>Spermatophyta</taxon>
        <taxon>Magnoliopsida</taxon>
        <taxon>Liliopsida</taxon>
        <taxon>Poales</taxon>
        <taxon>Poaceae</taxon>
        <taxon>BOP clade</taxon>
        <taxon>Pooideae</taxon>
        <taxon>Poodae</taxon>
        <taxon>Poeae</taxon>
        <taxon>Poeae Chloroplast Group 2 (Poeae type)</taxon>
        <taxon>Loliodinae</taxon>
        <taxon>Loliinae</taxon>
        <taxon>Lolium</taxon>
    </lineage>
</organism>
<keyword evidence="3" id="KW-0479">Metal-binding</keyword>
<dbReference type="AlphaFoldDB" id="A0AAD8U130"/>
<reference evidence="11" key="1">
    <citation type="submission" date="2023-07" db="EMBL/GenBank/DDBJ databases">
        <title>A chromosome-level genome assembly of Lolium multiflorum.</title>
        <authorList>
            <person name="Chen Y."/>
            <person name="Copetti D."/>
            <person name="Kolliker R."/>
            <person name="Studer B."/>
        </authorList>
    </citation>
    <scope>NUCLEOTIDE SEQUENCE</scope>
    <source>
        <strain evidence="11">02402/16</strain>
        <tissue evidence="11">Leaf</tissue>
    </source>
</reference>
<name>A0AAD8U130_LOLMU</name>
<evidence type="ECO:0000256" key="4">
    <source>
        <dbReference type="ARBA" id="ARBA00022771"/>
    </source>
</evidence>
<feature type="region of interest" description="Disordered" evidence="8">
    <location>
        <begin position="76"/>
        <end position="101"/>
    </location>
</feature>
<gene>
    <name evidence="11" type="ORF">QYE76_014638</name>
</gene>
<evidence type="ECO:0000256" key="1">
    <source>
        <dbReference type="ARBA" id="ARBA00000900"/>
    </source>
</evidence>
<evidence type="ECO:0000313" key="12">
    <source>
        <dbReference type="Proteomes" id="UP001231189"/>
    </source>
</evidence>
<evidence type="ECO:0000256" key="7">
    <source>
        <dbReference type="PROSITE-ProRule" id="PRU00175"/>
    </source>
</evidence>
<dbReference type="EC" id="2.3.2.27" evidence="2"/>
<sequence>MSADQQSAEAIRSSGNSSEIAVFLTFGIVVALVIVLNYRRAARARRRQEEQERRRRASTSAVLQAALAVLLIQAPPPPQRTRYRDRTSASDSSAPRETQEPAAPMEELLVCTYLRADGWQEATCPVCLSEMEDGEIVRVLPVCMHYFHDACVGEWLRQNNTCPLCRGPPAAGADSAPAAWC</sequence>
<comment type="catalytic activity">
    <reaction evidence="1">
        <text>S-ubiquitinyl-[E2 ubiquitin-conjugating enzyme]-L-cysteine + [acceptor protein]-L-lysine = [E2 ubiquitin-conjugating enzyme]-L-cysteine + N(6)-ubiquitinyl-[acceptor protein]-L-lysine.</text>
        <dbReference type="EC" id="2.3.2.27"/>
    </reaction>
</comment>
<dbReference type="GO" id="GO:0008270">
    <property type="term" value="F:zinc ion binding"/>
    <property type="evidence" value="ECO:0007669"/>
    <property type="project" value="UniProtKB-KW"/>
</dbReference>
<evidence type="ECO:0000256" key="9">
    <source>
        <dbReference type="SAM" id="Phobius"/>
    </source>
</evidence>
<keyword evidence="9" id="KW-1133">Transmembrane helix</keyword>
<keyword evidence="9" id="KW-0812">Transmembrane</keyword>
<dbReference type="CDD" id="cd16461">
    <property type="entry name" value="RING-H2_EL5-like"/>
    <property type="match status" value="1"/>
</dbReference>
<keyword evidence="4 7" id="KW-0863">Zinc-finger</keyword>
<keyword evidence="9" id="KW-0472">Membrane</keyword>
<evidence type="ECO:0000256" key="8">
    <source>
        <dbReference type="SAM" id="MobiDB-lite"/>
    </source>
</evidence>
<feature type="transmembrane region" description="Helical" evidence="9">
    <location>
        <begin position="20"/>
        <end position="38"/>
    </location>
</feature>
<evidence type="ECO:0000256" key="2">
    <source>
        <dbReference type="ARBA" id="ARBA00012483"/>
    </source>
</evidence>
<evidence type="ECO:0000259" key="10">
    <source>
        <dbReference type="PROSITE" id="PS50089"/>
    </source>
</evidence>
<dbReference type="SMART" id="SM00184">
    <property type="entry name" value="RING"/>
    <property type="match status" value="1"/>
</dbReference>
<dbReference type="InterPro" id="IPR013083">
    <property type="entry name" value="Znf_RING/FYVE/PHD"/>
</dbReference>
<evidence type="ECO:0000256" key="3">
    <source>
        <dbReference type="ARBA" id="ARBA00022723"/>
    </source>
</evidence>
<dbReference type="EMBL" id="JAUUTY010000001">
    <property type="protein sequence ID" value="KAK1697941.1"/>
    <property type="molecule type" value="Genomic_DNA"/>
</dbReference>
<feature type="domain" description="RING-type" evidence="10">
    <location>
        <begin position="124"/>
        <end position="166"/>
    </location>
</feature>
<protein>
    <recommendedName>
        <fullName evidence="2">RING-type E3 ubiquitin transferase</fullName>
        <ecNumber evidence="2">2.3.2.27</ecNumber>
    </recommendedName>
</protein>
<dbReference type="SUPFAM" id="SSF57850">
    <property type="entry name" value="RING/U-box"/>
    <property type="match status" value="1"/>
</dbReference>
<dbReference type="PANTHER" id="PTHR14155:SF627">
    <property type="entry name" value="OS06G0192800 PROTEIN"/>
    <property type="match status" value="1"/>
</dbReference>
<dbReference type="PANTHER" id="PTHR14155">
    <property type="entry name" value="RING FINGER DOMAIN-CONTAINING"/>
    <property type="match status" value="1"/>
</dbReference>
<evidence type="ECO:0000313" key="11">
    <source>
        <dbReference type="EMBL" id="KAK1697941.1"/>
    </source>
</evidence>
<dbReference type="InterPro" id="IPR053238">
    <property type="entry name" value="RING-H2_zinc_finger"/>
</dbReference>
<proteinExistence type="inferred from homology"/>
<dbReference type="Proteomes" id="UP001231189">
    <property type="component" value="Unassembled WGS sequence"/>
</dbReference>
<keyword evidence="5" id="KW-0862">Zinc</keyword>
<accession>A0AAD8U130</accession>
<dbReference type="Pfam" id="PF13639">
    <property type="entry name" value="zf-RING_2"/>
    <property type="match status" value="1"/>
</dbReference>
<dbReference type="PROSITE" id="PS50089">
    <property type="entry name" value="ZF_RING_2"/>
    <property type="match status" value="1"/>
</dbReference>
<dbReference type="InterPro" id="IPR001841">
    <property type="entry name" value="Znf_RING"/>
</dbReference>
<comment type="caution">
    <text evidence="11">The sequence shown here is derived from an EMBL/GenBank/DDBJ whole genome shotgun (WGS) entry which is preliminary data.</text>
</comment>
<evidence type="ECO:0000256" key="6">
    <source>
        <dbReference type="ARBA" id="ARBA00024209"/>
    </source>
</evidence>
<comment type="similarity">
    <text evidence="6">Belongs to the RING-type zinc finger family. ATL subfamily.</text>
</comment>
<dbReference type="FunFam" id="3.30.40.10:FF:000654">
    <property type="entry name" value="RING-H2 finger protein ATL33"/>
    <property type="match status" value="1"/>
</dbReference>
<dbReference type="GO" id="GO:0061630">
    <property type="term" value="F:ubiquitin protein ligase activity"/>
    <property type="evidence" value="ECO:0007669"/>
    <property type="project" value="UniProtKB-EC"/>
</dbReference>
<keyword evidence="12" id="KW-1185">Reference proteome</keyword>
<dbReference type="Gene3D" id="3.30.40.10">
    <property type="entry name" value="Zinc/RING finger domain, C3HC4 (zinc finger)"/>
    <property type="match status" value="1"/>
</dbReference>